<sequence>MESYHLLMESYALDAGIALHCRMGAATVFYRQGRLYLGLGYLQRAANLFQLAMSMFWDASRAENGMACLQYEMWGIRWFEDFMETYLTNAANLRRNDLAMLPHLSDLQVPPSYRDPSLRIAVFSLCDYSPESPMYWLLARSRQNREAYCSRHGYGLEWTSQRPSSSKDRHPVWGQIAGPLELLAGGKYDWILSMDCDSLFVDMTVTVDSLLYRFASRATPWGKLEIDPDVHFLISEDGRGLAGGNWIVRNSQEGRAFLQGIFGPDDANGNPYLRPVCNLQVPGRAT</sequence>
<proteinExistence type="inferred from homology"/>
<evidence type="ECO:0000313" key="5">
    <source>
        <dbReference type="Proteomes" id="UP000649617"/>
    </source>
</evidence>
<dbReference type="GO" id="GO:0006487">
    <property type="term" value="P:protein N-linked glycosylation"/>
    <property type="evidence" value="ECO:0007669"/>
    <property type="project" value="TreeGrafter"/>
</dbReference>
<dbReference type="OrthoDB" id="407658at2759"/>
<dbReference type="PANTHER" id="PTHR31306:SF4">
    <property type="entry name" value="ALPHA-1,2-GALACTOSYLTRANSFERASE"/>
    <property type="match status" value="1"/>
</dbReference>
<evidence type="ECO:0000256" key="3">
    <source>
        <dbReference type="ARBA" id="ARBA00022679"/>
    </source>
</evidence>
<keyword evidence="2" id="KW-0328">Glycosyltransferase</keyword>
<evidence type="ECO:0008006" key="6">
    <source>
        <dbReference type="Google" id="ProtNLM"/>
    </source>
</evidence>
<dbReference type="Proteomes" id="UP000649617">
    <property type="component" value="Unassembled WGS sequence"/>
</dbReference>
<keyword evidence="3" id="KW-0808">Transferase</keyword>
<reference evidence="4" key="1">
    <citation type="submission" date="2021-02" db="EMBL/GenBank/DDBJ databases">
        <authorList>
            <person name="Dougan E. K."/>
            <person name="Rhodes N."/>
            <person name="Thang M."/>
            <person name="Chan C."/>
        </authorList>
    </citation>
    <scope>NUCLEOTIDE SEQUENCE</scope>
</reference>
<comment type="caution">
    <text evidence="4">The sequence shown here is derived from an EMBL/GenBank/DDBJ whole genome shotgun (WGS) entry which is preliminary data.</text>
</comment>
<comment type="similarity">
    <text evidence="1">Belongs to the glycosyltransferase 34 family.</text>
</comment>
<dbReference type="PANTHER" id="PTHR31306">
    <property type="entry name" value="ALPHA-1,6-MANNOSYLTRANSFERASE MNN11-RELATED"/>
    <property type="match status" value="1"/>
</dbReference>
<dbReference type="Gene3D" id="3.90.550.10">
    <property type="entry name" value="Spore Coat Polysaccharide Biosynthesis Protein SpsA, Chain A"/>
    <property type="match status" value="1"/>
</dbReference>
<evidence type="ECO:0000313" key="4">
    <source>
        <dbReference type="EMBL" id="CAE7199133.1"/>
    </source>
</evidence>
<dbReference type="InterPro" id="IPR008630">
    <property type="entry name" value="Glyco_trans_34"/>
</dbReference>
<organism evidence="4 5">
    <name type="scientific">Symbiodinium pilosum</name>
    <name type="common">Dinoflagellate</name>
    <dbReference type="NCBI Taxonomy" id="2952"/>
    <lineage>
        <taxon>Eukaryota</taxon>
        <taxon>Sar</taxon>
        <taxon>Alveolata</taxon>
        <taxon>Dinophyceae</taxon>
        <taxon>Suessiales</taxon>
        <taxon>Symbiodiniaceae</taxon>
        <taxon>Symbiodinium</taxon>
    </lineage>
</organism>
<dbReference type="AlphaFoldDB" id="A0A812JA21"/>
<name>A0A812JA21_SYMPI</name>
<dbReference type="InterPro" id="IPR029044">
    <property type="entry name" value="Nucleotide-diphossugar_trans"/>
</dbReference>
<accession>A0A812JA21</accession>
<dbReference type="Pfam" id="PF05637">
    <property type="entry name" value="Glyco_transf_34"/>
    <property type="match status" value="1"/>
</dbReference>
<protein>
    <recommendedName>
        <fullName evidence="6">Nucleotide-diphospho-sugar transferase domain-containing protein</fullName>
    </recommendedName>
</protein>
<dbReference type="GO" id="GO:0000139">
    <property type="term" value="C:Golgi membrane"/>
    <property type="evidence" value="ECO:0007669"/>
    <property type="project" value="TreeGrafter"/>
</dbReference>
<evidence type="ECO:0000256" key="2">
    <source>
        <dbReference type="ARBA" id="ARBA00022676"/>
    </source>
</evidence>
<dbReference type="EMBL" id="CAJNIZ010001773">
    <property type="protein sequence ID" value="CAE7199133.1"/>
    <property type="molecule type" value="Genomic_DNA"/>
</dbReference>
<evidence type="ECO:0000256" key="1">
    <source>
        <dbReference type="ARBA" id="ARBA00005664"/>
    </source>
</evidence>
<gene>
    <name evidence="4" type="ORF">SPIL2461_LOCUS1745</name>
</gene>
<dbReference type="GO" id="GO:0016757">
    <property type="term" value="F:glycosyltransferase activity"/>
    <property type="evidence" value="ECO:0007669"/>
    <property type="project" value="UniProtKB-KW"/>
</dbReference>
<keyword evidence="5" id="KW-1185">Reference proteome</keyword>